<sequence length="25" mass="2642">MLNISTSLSSTTAVRIPPLLTDLVV</sequence>
<accession>A0A383BC49</accession>
<name>A0A383BC49_9ZZZZ</name>
<dbReference type="AlphaFoldDB" id="A0A383BC49"/>
<evidence type="ECO:0000313" key="1">
    <source>
        <dbReference type="EMBL" id="SVE17697.1"/>
    </source>
</evidence>
<gene>
    <name evidence="1" type="ORF">METZ01_LOCUS470551</name>
</gene>
<dbReference type="EMBL" id="UINC01199328">
    <property type="protein sequence ID" value="SVE17697.1"/>
    <property type="molecule type" value="Genomic_DNA"/>
</dbReference>
<reference evidence="1" key="1">
    <citation type="submission" date="2018-05" db="EMBL/GenBank/DDBJ databases">
        <authorList>
            <person name="Lanie J.A."/>
            <person name="Ng W.-L."/>
            <person name="Kazmierczak K.M."/>
            <person name="Andrzejewski T.M."/>
            <person name="Davidsen T.M."/>
            <person name="Wayne K.J."/>
            <person name="Tettelin H."/>
            <person name="Glass J.I."/>
            <person name="Rusch D."/>
            <person name="Podicherti R."/>
            <person name="Tsui H.-C.T."/>
            <person name="Winkler M.E."/>
        </authorList>
    </citation>
    <scope>NUCLEOTIDE SEQUENCE</scope>
</reference>
<proteinExistence type="predicted"/>
<protein>
    <submittedName>
        <fullName evidence="1">Uncharacterized protein</fullName>
    </submittedName>
</protein>
<organism evidence="1">
    <name type="scientific">marine metagenome</name>
    <dbReference type="NCBI Taxonomy" id="408172"/>
    <lineage>
        <taxon>unclassified sequences</taxon>
        <taxon>metagenomes</taxon>
        <taxon>ecological metagenomes</taxon>
    </lineage>
</organism>